<dbReference type="EMBL" id="AP026866">
    <property type="protein sequence ID" value="BDS06199.1"/>
    <property type="molecule type" value="Genomic_DNA"/>
</dbReference>
<dbReference type="KEGG" id="osu:NT6N_12390"/>
<feature type="domain" description="SnoaL-like" evidence="1">
    <location>
        <begin position="12"/>
        <end position="131"/>
    </location>
</feature>
<accession>A0AAT9FJQ6</accession>
<dbReference type="AlphaFoldDB" id="A0AAT9FJQ6"/>
<dbReference type="InterPro" id="IPR032710">
    <property type="entry name" value="NTF2-like_dom_sf"/>
</dbReference>
<dbReference type="Gene3D" id="3.10.450.50">
    <property type="match status" value="1"/>
</dbReference>
<organism evidence="2">
    <name type="scientific">Oceaniferula spumae</name>
    <dbReference type="NCBI Taxonomy" id="2979115"/>
    <lineage>
        <taxon>Bacteria</taxon>
        <taxon>Pseudomonadati</taxon>
        <taxon>Verrucomicrobiota</taxon>
        <taxon>Verrucomicrobiia</taxon>
        <taxon>Verrucomicrobiales</taxon>
        <taxon>Verrucomicrobiaceae</taxon>
        <taxon>Oceaniferula</taxon>
    </lineage>
</organism>
<evidence type="ECO:0000259" key="1">
    <source>
        <dbReference type="Pfam" id="PF13474"/>
    </source>
</evidence>
<dbReference type="InterPro" id="IPR037401">
    <property type="entry name" value="SnoaL-like"/>
</dbReference>
<keyword evidence="2" id="KW-0413">Isomerase</keyword>
<dbReference type="Pfam" id="PF13474">
    <property type="entry name" value="SnoaL_3"/>
    <property type="match status" value="1"/>
</dbReference>
<evidence type="ECO:0000313" key="2">
    <source>
        <dbReference type="EMBL" id="BDS06199.1"/>
    </source>
</evidence>
<gene>
    <name evidence="2" type="ORF">NT6N_12390</name>
</gene>
<proteinExistence type="predicted"/>
<sequence>MSENKEQDKSAIRSVIDEWSQAIREKNVAGVMEHFAPNSVRFYMAPPLQATMPLEENLEGWFATFQGPIDYEIRDLTIVVGGDIAYCHSFNRIAGTKQDGSTPDVWFRDTLCFRKIDNQWKITHAHESVPFEMEEPFHAALDLKP</sequence>
<dbReference type="GO" id="GO:0016853">
    <property type="term" value="F:isomerase activity"/>
    <property type="evidence" value="ECO:0007669"/>
    <property type="project" value="UniProtKB-KW"/>
</dbReference>
<name>A0AAT9FJQ6_9BACT</name>
<dbReference type="SUPFAM" id="SSF54427">
    <property type="entry name" value="NTF2-like"/>
    <property type="match status" value="1"/>
</dbReference>
<protein>
    <submittedName>
        <fullName evidence="2">Ketosteroid isomerase</fullName>
    </submittedName>
</protein>
<reference evidence="2" key="1">
    <citation type="submission" date="2024-07" db="EMBL/GenBank/DDBJ databases">
        <title>Complete genome sequence of Verrucomicrobiaceae bacterium NT6N.</title>
        <authorList>
            <person name="Huang C."/>
            <person name="Takami H."/>
            <person name="Hamasaki K."/>
        </authorList>
    </citation>
    <scope>NUCLEOTIDE SEQUENCE</scope>
    <source>
        <strain evidence="2">NT6N</strain>
    </source>
</reference>